<proteinExistence type="predicted"/>
<organism evidence="1 2">
    <name type="scientific">Fulvivirga kasyanovii</name>
    <dbReference type="NCBI Taxonomy" id="396812"/>
    <lineage>
        <taxon>Bacteria</taxon>
        <taxon>Pseudomonadati</taxon>
        <taxon>Bacteroidota</taxon>
        <taxon>Cytophagia</taxon>
        <taxon>Cytophagales</taxon>
        <taxon>Fulvivirgaceae</taxon>
        <taxon>Fulvivirga</taxon>
    </lineage>
</organism>
<name>A0ABW9RJU5_9BACT</name>
<protein>
    <recommendedName>
        <fullName evidence="3">WD40 repeat domain-containing protein</fullName>
    </recommendedName>
</protein>
<evidence type="ECO:0000313" key="2">
    <source>
        <dbReference type="Proteomes" id="UP000798808"/>
    </source>
</evidence>
<keyword evidence="2" id="KW-1185">Reference proteome</keyword>
<dbReference type="SUPFAM" id="SSF50998">
    <property type="entry name" value="Quinoprotein alcohol dehydrogenase-like"/>
    <property type="match status" value="1"/>
</dbReference>
<gene>
    <name evidence="1" type="ORF">E1163_03150</name>
</gene>
<dbReference type="RefSeq" id="WP_155169373.1">
    <property type="nucleotide sequence ID" value="NZ_BAAAFL010000053.1"/>
</dbReference>
<dbReference type="InterPro" id="IPR015943">
    <property type="entry name" value="WD40/YVTN_repeat-like_dom_sf"/>
</dbReference>
<accession>A0ABW9RJU5</accession>
<dbReference type="EMBL" id="SMLW01000334">
    <property type="protein sequence ID" value="MTI23936.1"/>
    <property type="molecule type" value="Genomic_DNA"/>
</dbReference>
<dbReference type="Gene3D" id="2.130.10.10">
    <property type="entry name" value="YVTN repeat-like/Quinoprotein amine dehydrogenase"/>
    <property type="match status" value="1"/>
</dbReference>
<sequence length="332" mass="37144">MGCNKPAVEKISIEGISDSNFNGGELNVISDQLIVNFSRGYMILDDQGKLVWMSPDMVGTRRPVGFDEGVLLQSSDDIMAFNTRLNEISWSGNLSSNLTSALYVDEKEAQLIGIDKDSTKLFTYNLSNGQVIRGVPFPPLKDENEVFVYVGITDELVLFTSWKQNQLHAYSKNNTKESAWEIGFDNKHQDKKNLLLSSNNLFLVRDDVLSRVDISSGITVNEYRAGASIEKIEVVGEDVLLFTANNIIFLSGNSMEEKYNLESPSITHPSVDPDNNRISLFSDKQLKIYNLNTGELVDEFDLEFTSLTNAVFYKDEVVFISQGGELVKVSMK</sequence>
<dbReference type="Proteomes" id="UP000798808">
    <property type="component" value="Unassembled WGS sequence"/>
</dbReference>
<evidence type="ECO:0008006" key="3">
    <source>
        <dbReference type="Google" id="ProtNLM"/>
    </source>
</evidence>
<reference evidence="1 2" key="1">
    <citation type="submission" date="2019-02" db="EMBL/GenBank/DDBJ databases">
        <authorList>
            <person name="Goldberg S.R."/>
            <person name="Haltli B.A."/>
            <person name="Correa H."/>
            <person name="Russell K.G."/>
        </authorList>
    </citation>
    <scope>NUCLEOTIDE SEQUENCE [LARGE SCALE GENOMIC DNA]</scope>
    <source>
        <strain evidence="1 2">JCM 16186</strain>
    </source>
</reference>
<dbReference type="InterPro" id="IPR011047">
    <property type="entry name" value="Quinoprotein_ADH-like_sf"/>
</dbReference>
<comment type="caution">
    <text evidence="1">The sequence shown here is derived from an EMBL/GenBank/DDBJ whole genome shotgun (WGS) entry which is preliminary data.</text>
</comment>
<evidence type="ECO:0000313" key="1">
    <source>
        <dbReference type="EMBL" id="MTI23936.1"/>
    </source>
</evidence>